<sequence length="48" mass="5440">MFKILGGRIWHDKSSISDTHYPSTNPSSLTRKIKAALSCLNKDKLDHK</sequence>
<dbReference type="Proteomes" id="UP000280228">
    <property type="component" value="Chromosome"/>
</dbReference>
<dbReference type="AlphaFoldDB" id="A0A3S9QFT1"/>
<proteinExistence type="predicted"/>
<organism evidence="1 2">
    <name type="scientific">Moraxella catarrhalis</name>
    <name type="common">Branhamella catarrhalis</name>
    <dbReference type="NCBI Taxonomy" id="480"/>
    <lineage>
        <taxon>Bacteria</taxon>
        <taxon>Pseudomonadati</taxon>
        <taxon>Pseudomonadota</taxon>
        <taxon>Gammaproteobacteria</taxon>
        <taxon>Moraxellales</taxon>
        <taxon>Moraxellaceae</taxon>
        <taxon>Moraxella</taxon>
    </lineage>
</organism>
<evidence type="ECO:0000313" key="2">
    <source>
        <dbReference type="Proteomes" id="UP000280228"/>
    </source>
</evidence>
<accession>A0A3S9QFT1</accession>
<gene>
    <name evidence="1" type="ORF">EJK53_1847</name>
</gene>
<protein>
    <submittedName>
        <fullName evidence="1">Uncharacterized protein</fullName>
    </submittedName>
</protein>
<name>A0A3S9QFT1_MORCA</name>
<dbReference type="EMBL" id="CP034662">
    <property type="protein sequence ID" value="AZQ93498.1"/>
    <property type="molecule type" value="Genomic_DNA"/>
</dbReference>
<reference evidence="1 2" key="1">
    <citation type="submission" date="2018-12" db="EMBL/GenBank/DDBJ databases">
        <title>Persistence of Moraxella catarrhalis in Chronic Obstructive Pulmonary Disease and Regulation of the Hag/MID Adhesin.</title>
        <authorList>
            <person name="Murphy T."/>
            <person name="Zhao X."/>
            <person name="Vyas G."/>
            <person name="Aluvathingal J."/>
            <person name="Nadendla S."/>
            <person name="Tallon L."/>
            <person name="Tettelin H."/>
        </authorList>
    </citation>
    <scope>NUCLEOTIDE SEQUENCE [LARGE SCALE GENOMIC DNA]</scope>
    <source>
        <strain evidence="1 2">46P58B1</strain>
    </source>
</reference>
<evidence type="ECO:0000313" key="1">
    <source>
        <dbReference type="EMBL" id="AZQ93498.1"/>
    </source>
</evidence>